<dbReference type="EMBL" id="CAACVJ010000268">
    <property type="protein sequence ID" value="VEP15502.1"/>
    <property type="molecule type" value="Genomic_DNA"/>
</dbReference>
<evidence type="ECO:0000259" key="1">
    <source>
        <dbReference type="Pfam" id="PF05430"/>
    </source>
</evidence>
<evidence type="ECO:0000313" key="2">
    <source>
        <dbReference type="EMBL" id="VEP15502.1"/>
    </source>
</evidence>
<proteinExistence type="predicted"/>
<accession>A0A563VVN8</accession>
<dbReference type="PANTHER" id="PTHR39963:SF1">
    <property type="entry name" value="MNMC-LIKE METHYLTRANSFERASE DOMAIN-CONTAINING PROTEIN"/>
    <property type="match status" value="1"/>
</dbReference>
<protein>
    <recommendedName>
        <fullName evidence="1">MnmC-like methyltransferase domain-containing protein</fullName>
    </recommendedName>
</protein>
<feature type="domain" description="MnmC-like methyltransferase" evidence="1">
    <location>
        <begin position="110"/>
        <end position="223"/>
    </location>
</feature>
<evidence type="ECO:0000313" key="3">
    <source>
        <dbReference type="Proteomes" id="UP000320055"/>
    </source>
</evidence>
<organism evidence="2 3">
    <name type="scientific">Hyella patelloides LEGE 07179</name>
    <dbReference type="NCBI Taxonomy" id="945734"/>
    <lineage>
        <taxon>Bacteria</taxon>
        <taxon>Bacillati</taxon>
        <taxon>Cyanobacteriota</taxon>
        <taxon>Cyanophyceae</taxon>
        <taxon>Pleurocapsales</taxon>
        <taxon>Hyellaceae</taxon>
        <taxon>Hyella</taxon>
    </lineage>
</organism>
<dbReference type="AlphaFoldDB" id="A0A563VVN8"/>
<dbReference type="SUPFAM" id="SSF53335">
    <property type="entry name" value="S-adenosyl-L-methionine-dependent methyltransferases"/>
    <property type="match status" value="1"/>
</dbReference>
<dbReference type="OrthoDB" id="9786494at2"/>
<dbReference type="Pfam" id="PF05430">
    <property type="entry name" value="Methyltransf_30"/>
    <property type="match status" value="1"/>
</dbReference>
<reference evidence="2 3" key="1">
    <citation type="submission" date="2019-01" db="EMBL/GenBank/DDBJ databases">
        <authorList>
            <person name="Brito A."/>
        </authorList>
    </citation>
    <scope>NUCLEOTIDE SEQUENCE [LARGE SCALE GENOMIC DNA]</scope>
    <source>
        <strain evidence="2">1</strain>
    </source>
</reference>
<sequence length="296" mass="33134">MNFTPQKTKDGSYTFFSNEFNEAFHSFHGAKQEAEIKFVVPTKLREVADKKAQIKLLDICYGLGYNSAAAIEAIRKVNPQCQIELIGLEIAADVPQSAIAHNLLISWQAPIPQLLTTLAQNFQVNHDLLQAQLILGDARQTIQKLCQQKWQADAIFLDPFSPPKCPQLWTVEFIAKVAQCLKPTGRLATYSCAAAVRTALSMAGLKYGSTPGVGRKSPGTVASFSDRDLLPLSLQEKEHLQTRAAIPYQDIYLSSSAEKIREQRQQKQIQSNLKSTSQWKKRWQKLWQSETGSVEN</sequence>
<name>A0A563VVN8_9CYAN</name>
<gene>
    <name evidence="2" type="ORF">H1P_340028</name>
</gene>
<dbReference type="InterPro" id="IPR008471">
    <property type="entry name" value="MnmC-like_methylTransf"/>
</dbReference>
<dbReference type="RefSeq" id="WP_144865528.1">
    <property type="nucleotide sequence ID" value="NZ_LR213794.1"/>
</dbReference>
<dbReference type="InterPro" id="IPR029063">
    <property type="entry name" value="SAM-dependent_MTases_sf"/>
</dbReference>
<keyword evidence="3" id="KW-1185">Reference proteome</keyword>
<dbReference type="Proteomes" id="UP000320055">
    <property type="component" value="Unassembled WGS sequence"/>
</dbReference>
<dbReference type="GO" id="GO:0016645">
    <property type="term" value="F:oxidoreductase activity, acting on the CH-NH group of donors"/>
    <property type="evidence" value="ECO:0007669"/>
    <property type="project" value="InterPro"/>
</dbReference>
<dbReference type="PANTHER" id="PTHR39963">
    <property type="entry name" value="SLL0983 PROTEIN"/>
    <property type="match status" value="1"/>
</dbReference>
<dbReference type="Gene3D" id="3.40.50.150">
    <property type="entry name" value="Vaccinia Virus protein VP39"/>
    <property type="match status" value="1"/>
</dbReference>